<accession>A0AAU9JGN4</accession>
<comment type="caution">
    <text evidence="2">The sequence shown here is derived from an EMBL/GenBank/DDBJ whole genome shotgun (WGS) entry which is preliminary data.</text>
</comment>
<name>A0AAU9JGN4_9CILI</name>
<organism evidence="2 3">
    <name type="scientific">Blepharisma stoltei</name>
    <dbReference type="NCBI Taxonomy" id="1481888"/>
    <lineage>
        <taxon>Eukaryota</taxon>
        <taxon>Sar</taxon>
        <taxon>Alveolata</taxon>
        <taxon>Ciliophora</taxon>
        <taxon>Postciliodesmatophora</taxon>
        <taxon>Heterotrichea</taxon>
        <taxon>Heterotrichida</taxon>
        <taxon>Blepharismidae</taxon>
        <taxon>Blepharisma</taxon>
    </lineage>
</organism>
<reference evidence="2" key="1">
    <citation type="submission" date="2021-09" db="EMBL/GenBank/DDBJ databases">
        <authorList>
            <consortium name="AG Swart"/>
            <person name="Singh M."/>
            <person name="Singh A."/>
            <person name="Seah K."/>
            <person name="Emmerich C."/>
        </authorList>
    </citation>
    <scope>NUCLEOTIDE SEQUENCE</scope>
    <source>
        <strain evidence="2">ATCC30299</strain>
    </source>
</reference>
<dbReference type="EMBL" id="CAJZBQ010000034">
    <property type="protein sequence ID" value="CAG9323554.1"/>
    <property type="molecule type" value="Genomic_DNA"/>
</dbReference>
<feature type="region of interest" description="Disordered" evidence="1">
    <location>
        <begin position="38"/>
        <end position="64"/>
    </location>
</feature>
<keyword evidence="3" id="KW-1185">Reference proteome</keyword>
<dbReference type="Proteomes" id="UP001162131">
    <property type="component" value="Unassembled WGS sequence"/>
</dbReference>
<evidence type="ECO:0000313" key="2">
    <source>
        <dbReference type="EMBL" id="CAG9323554.1"/>
    </source>
</evidence>
<dbReference type="AlphaFoldDB" id="A0AAU9JGN4"/>
<protein>
    <submittedName>
        <fullName evidence="2">Uncharacterized protein</fullName>
    </submittedName>
</protein>
<gene>
    <name evidence="2" type="ORF">BSTOLATCC_MIC34203</name>
</gene>
<proteinExistence type="predicted"/>
<evidence type="ECO:0000256" key="1">
    <source>
        <dbReference type="SAM" id="MobiDB-lite"/>
    </source>
</evidence>
<evidence type="ECO:0000313" key="3">
    <source>
        <dbReference type="Proteomes" id="UP001162131"/>
    </source>
</evidence>
<sequence>MIYLRTSKEYLSYNGTVVIPWLIQARSNVTHSARDLEKIPNSDRPSASFCRSPIEDKPEPISTENSKTSEYVFHLYSPKLPSLL</sequence>